<organism evidence="1 2">
    <name type="scientific">Roseiterribacter gracilis</name>
    <dbReference type="NCBI Taxonomy" id="2812848"/>
    <lineage>
        <taxon>Bacteria</taxon>
        <taxon>Pseudomonadati</taxon>
        <taxon>Pseudomonadota</taxon>
        <taxon>Alphaproteobacteria</taxon>
        <taxon>Rhodospirillales</taxon>
        <taxon>Roseiterribacteraceae</taxon>
        <taxon>Roseiterribacter</taxon>
    </lineage>
</organism>
<accession>A0A8S8XKV9</accession>
<evidence type="ECO:0000313" key="2">
    <source>
        <dbReference type="Proteomes" id="UP000681075"/>
    </source>
</evidence>
<evidence type="ECO:0000313" key="1">
    <source>
        <dbReference type="EMBL" id="GIL41460.1"/>
    </source>
</evidence>
<dbReference type="AlphaFoldDB" id="A0A8S8XKV9"/>
<dbReference type="RefSeq" id="WP_420244944.1">
    <property type="nucleotide sequence ID" value="NZ_BOPV01000001.1"/>
</dbReference>
<dbReference type="NCBIfam" id="TIGR04323">
    <property type="entry name" value="SpoChoClust_1"/>
    <property type="match status" value="1"/>
</dbReference>
<comment type="caution">
    <text evidence="1">The sequence shown here is derived from an EMBL/GenBank/DDBJ whole genome shotgun (WGS) entry which is preliminary data.</text>
</comment>
<gene>
    <name evidence="1" type="ORF">TMPK1_36970</name>
</gene>
<dbReference type="Proteomes" id="UP000681075">
    <property type="component" value="Unassembled WGS sequence"/>
</dbReference>
<sequence>MAEGAGYRGYVASRPILGNRTPQHVQNLVIRDYAARRGLRYLLSATEYAMPGSSMMLESVLDELDAVEGVIAYSVFMLPESSTARATIFRRIIEAGKSLHGAVEDVRIATYDDVQRVEEWFQVQRAVATPWGVKET</sequence>
<proteinExistence type="predicted"/>
<name>A0A8S8XKV9_9PROT</name>
<dbReference type="InterPro" id="IPR027610">
    <property type="entry name" value="SpoChClust_LIC12192"/>
</dbReference>
<dbReference type="EMBL" id="BOPV01000001">
    <property type="protein sequence ID" value="GIL41460.1"/>
    <property type="molecule type" value="Genomic_DNA"/>
</dbReference>
<protein>
    <recommendedName>
        <fullName evidence="3">Sporadic carbohydrate cluster protein, LIC12192 family</fullName>
    </recommendedName>
</protein>
<evidence type="ECO:0008006" key="3">
    <source>
        <dbReference type="Google" id="ProtNLM"/>
    </source>
</evidence>
<reference evidence="1" key="1">
    <citation type="submission" date="2021-02" db="EMBL/GenBank/DDBJ databases">
        <title>Genome sequence of Rhodospirillales sp. strain TMPK1 isolated from soil.</title>
        <authorList>
            <person name="Nakai R."/>
            <person name="Kusada H."/>
            <person name="Tamaki H."/>
        </authorList>
    </citation>
    <scope>NUCLEOTIDE SEQUENCE</scope>
    <source>
        <strain evidence="1">TMPK1</strain>
    </source>
</reference>
<keyword evidence="2" id="KW-1185">Reference proteome</keyword>